<evidence type="ECO:0000256" key="5">
    <source>
        <dbReference type="ARBA" id="ARBA00022729"/>
    </source>
</evidence>
<evidence type="ECO:0000313" key="9">
    <source>
        <dbReference type="EMBL" id="AHE55656.1"/>
    </source>
</evidence>
<dbReference type="KEGG" id="ssan:NX02_19985"/>
<evidence type="ECO:0000256" key="4">
    <source>
        <dbReference type="ARBA" id="ARBA00006929"/>
    </source>
</evidence>
<dbReference type="PANTHER" id="PTHR34933:SF1">
    <property type="entry name" value="FLAGELLAR L-RING PROTEIN"/>
    <property type="match status" value="1"/>
</dbReference>
<name>W0AEX9_9SPHN</name>
<organism evidence="9 10">
    <name type="scientific">Sphingomonas sanxanigenens DSM 19645 = NX02</name>
    <dbReference type="NCBI Taxonomy" id="1123269"/>
    <lineage>
        <taxon>Bacteria</taxon>
        <taxon>Pseudomonadati</taxon>
        <taxon>Pseudomonadota</taxon>
        <taxon>Alphaproteobacteria</taxon>
        <taxon>Sphingomonadales</taxon>
        <taxon>Sphingomonadaceae</taxon>
        <taxon>Sphingomonas</taxon>
    </lineage>
</organism>
<accession>W0AEX9</accession>
<evidence type="ECO:0000256" key="7">
    <source>
        <dbReference type="ARBA" id="ARBA00023143"/>
    </source>
</evidence>
<comment type="similarity">
    <text evidence="4">Belongs to the FlgH family.</text>
</comment>
<proteinExistence type="inferred from homology"/>
<dbReference type="STRING" id="1123269.NX02_19985"/>
<sequence length="178" mass="18766">MTPFGARADTLYKPGDWPALAGDRVATATGDTLTVIVYENASAQNAAQNDSRRRSDVDGQIVAGSAFSERGQLGLGGAFESGGQTGRSGRMVAQLSVTVEEVLPNGDLRIAGRQSLKINGENTVIRLRGRVRRVDISPANAIISSRIADAEIDYDGKGFVSSSARPGILAKIFNFLGL</sequence>
<dbReference type="AlphaFoldDB" id="W0AEX9"/>
<dbReference type="Pfam" id="PF02107">
    <property type="entry name" value="FlgH"/>
    <property type="match status" value="1"/>
</dbReference>
<dbReference type="GO" id="GO:0009279">
    <property type="term" value="C:cell outer membrane"/>
    <property type="evidence" value="ECO:0007669"/>
    <property type="project" value="UniProtKB-SubCell"/>
</dbReference>
<gene>
    <name evidence="9" type="ORF">NX02_19985</name>
</gene>
<dbReference type="PATRIC" id="fig|1123269.5.peg.3908"/>
<keyword evidence="8" id="KW-0998">Cell outer membrane</keyword>
<reference evidence="9 10" key="1">
    <citation type="submission" date="2013-07" db="EMBL/GenBank/DDBJ databases">
        <title>Completed genome of Sphingomonas sanxanigenens NX02.</title>
        <authorList>
            <person name="Ma T."/>
            <person name="Huang H."/>
            <person name="Wu M."/>
            <person name="Li X."/>
            <person name="Li G."/>
        </authorList>
    </citation>
    <scope>NUCLEOTIDE SEQUENCE [LARGE SCALE GENOMIC DNA]</scope>
    <source>
        <strain evidence="9 10">NX02</strain>
    </source>
</reference>
<dbReference type="GO" id="GO:0071973">
    <property type="term" value="P:bacterial-type flagellum-dependent cell motility"/>
    <property type="evidence" value="ECO:0007669"/>
    <property type="project" value="InterPro"/>
</dbReference>
<dbReference type="InterPro" id="IPR000527">
    <property type="entry name" value="Flag_Lring"/>
</dbReference>
<comment type="subcellular location">
    <subcellularLocation>
        <location evidence="2">Bacterial flagellum basal body</location>
    </subcellularLocation>
    <subcellularLocation>
        <location evidence="3">Cell outer membrane</location>
    </subcellularLocation>
</comment>
<comment type="function">
    <text evidence="1">Assembles around the rod to form the L-ring and probably protects the motor/basal body from shearing forces during rotation.</text>
</comment>
<dbReference type="PANTHER" id="PTHR34933">
    <property type="entry name" value="FLAGELLAR L-RING PROTEIN"/>
    <property type="match status" value="1"/>
</dbReference>
<keyword evidence="10" id="KW-1185">Reference proteome</keyword>
<evidence type="ECO:0008006" key="11">
    <source>
        <dbReference type="Google" id="ProtNLM"/>
    </source>
</evidence>
<evidence type="ECO:0000256" key="6">
    <source>
        <dbReference type="ARBA" id="ARBA00023136"/>
    </source>
</evidence>
<evidence type="ECO:0000256" key="3">
    <source>
        <dbReference type="ARBA" id="ARBA00004442"/>
    </source>
</evidence>
<evidence type="ECO:0000256" key="2">
    <source>
        <dbReference type="ARBA" id="ARBA00004117"/>
    </source>
</evidence>
<dbReference type="EMBL" id="CP006644">
    <property type="protein sequence ID" value="AHE55656.1"/>
    <property type="molecule type" value="Genomic_DNA"/>
</dbReference>
<dbReference type="PRINTS" id="PR01008">
    <property type="entry name" value="FLGLRINGFLGH"/>
</dbReference>
<keyword evidence="7" id="KW-0975">Bacterial flagellum</keyword>
<keyword evidence="6" id="KW-0472">Membrane</keyword>
<evidence type="ECO:0000313" key="10">
    <source>
        <dbReference type="Proteomes" id="UP000018851"/>
    </source>
</evidence>
<dbReference type="GO" id="GO:0003774">
    <property type="term" value="F:cytoskeletal motor activity"/>
    <property type="evidence" value="ECO:0007669"/>
    <property type="project" value="InterPro"/>
</dbReference>
<dbReference type="eggNOG" id="COG2063">
    <property type="taxonomic scope" value="Bacteria"/>
</dbReference>
<protein>
    <recommendedName>
        <fullName evidence="11">Basal body L-ring protein</fullName>
    </recommendedName>
</protein>
<evidence type="ECO:0000256" key="1">
    <source>
        <dbReference type="ARBA" id="ARBA00002591"/>
    </source>
</evidence>
<keyword evidence="5" id="KW-0732">Signal</keyword>
<dbReference type="HOGENOM" id="CLU_069313_2_2_5"/>
<dbReference type="GO" id="GO:0009427">
    <property type="term" value="C:bacterial-type flagellum basal body, distal rod, L ring"/>
    <property type="evidence" value="ECO:0007669"/>
    <property type="project" value="InterPro"/>
</dbReference>
<evidence type="ECO:0000256" key="8">
    <source>
        <dbReference type="ARBA" id="ARBA00023237"/>
    </source>
</evidence>
<dbReference type="Proteomes" id="UP000018851">
    <property type="component" value="Chromosome"/>
</dbReference>